<evidence type="ECO:0000256" key="8">
    <source>
        <dbReference type="ARBA" id="ARBA00023268"/>
    </source>
</evidence>
<evidence type="ECO:0000256" key="9">
    <source>
        <dbReference type="PROSITE-ProRule" id="PRU00409"/>
    </source>
</evidence>
<dbReference type="Pfam" id="PF00364">
    <property type="entry name" value="Biotin_lipoyl"/>
    <property type="match status" value="1"/>
</dbReference>
<dbReference type="InterPro" id="IPR001882">
    <property type="entry name" value="Biotin_BS"/>
</dbReference>
<dbReference type="PROSITE" id="PS50968">
    <property type="entry name" value="BIOTINYL_LIPOYL"/>
    <property type="match status" value="1"/>
</dbReference>
<evidence type="ECO:0000259" key="11">
    <source>
        <dbReference type="PROSITE" id="PS50975"/>
    </source>
</evidence>
<evidence type="ECO:0000259" key="13">
    <source>
        <dbReference type="PROSITE" id="PS50980"/>
    </source>
</evidence>
<accession>A0A1H3WQV8</accession>
<dbReference type="InterPro" id="IPR005482">
    <property type="entry name" value="Biotin_COase_C"/>
</dbReference>
<dbReference type="UniPathway" id="UPA00655">
    <property type="reaction ID" value="UER00711"/>
</dbReference>
<dbReference type="PROSITE" id="PS50989">
    <property type="entry name" value="COA_CT_CTER"/>
    <property type="match status" value="1"/>
</dbReference>
<proteinExistence type="predicted"/>
<dbReference type="InterPro" id="IPR011762">
    <property type="entry name" value="COA_CT_N"/>
</dbReference>
<dbReference type="Gene3D" id="3.40.50.20">
    <property type="match status" value="1"/>
</dbReference>
<dbReference type="Gene3D" id="3.90.226.10">
    <property type="entry name" value="2-enoyl-CoA Hydratase, Chain A, domain 1"/>
    <property type="match status" value="2"/>
</dbReference>
<evidence type="ECO:0000313" key="16">
    <source>
        <dbReference type="Proteomes" id="UP000198658"/>
    </source>
</evidence>
<dbReference type="STRING" id="658218.SAMN05216562_1037"/>
<keyword evidence="5 9" id="KW-0547">Nucleotide-binding</keyword>
<dbReference type="SUPFAM" id="SSF52096">
    <property type="entry name" value="ClpP/crotonase"/>
    <property type="match status" value="2"/>
</dbReference>
<dbReference type="InterPro" id="IPR011763">
    <property type="entry name" value="COA_CT_C"/>
</dbReference>
<evidence type="ECO:0000256" key="7">
    <source>
        <dbReference type="ARBA" id="ARBA00023267"/>
    </source>
</evidence>
<evidence type="ECO:0000259" key="14">
    <source>
        <dbReference type="PROSITE" id="PS50989"/>
    </source>
</evidence>
<dbReference type="Gene3D" id="3.30.470.20">
    <property type="entry name" value="ATP-grasp fold, B domain"/>
    <property type="match status" value="1"/>
</dbReference>
<dbReference type="Gene3D" id="2.40.50.100">
    <property type="match status" value="1"/>
</dbReference>
<dbReference type="Gene3D" id="3.30.1490.20">
    <property type="entry name" value="ATP-grasp fold, A domain"/>
    <property type="match status" value="1"/>
</dbReference>
<keyword evidence="8" id="KW-0511">Multifunctional enzyme</keyword>
<feature type="domain" description="ATP-grasp" evidence="11">
    <location>
        <begin position="118"/>
        <end position="312"/>
    </location>
</feature>
<dbReference type="OrthoDB" id="9803706at2"/>
<gene>
    <name evidence="15" type="ORF">SAMN05216562_1037</name>
</gene>
<dbReference type="PANTHER" id="PTHR48095">
    <property type="entry name" value="PYRUVATE CARBOXYLASE SUBUNIT A"/>
    <property type="match status" value="1"/>
</dbReference>
<dbReference type="SMART" id="SM00878">
    <property type="entry name" value="Biotin_carb_C"/>
    <property type="match status" value="1"/>
</dbReference>
<name>A0A1H3WQV8_9GAMM</name>
<reference evidence="16" key="1">
    <citation type="submission" date="2016-10" db="EMBL/GenBank/DDBJ databases">
        <authorList>
            <person name="Varghese N."/>
            <person name="Submissions S."/>
        </authorList>
    </citation>
    <scope>NUCLEOTIDE SEQUENCE [LARGE SCALE GENOMIC DNA]</scope>
    <source>
        <strain evidence="16">CGMCC 1.10657</strain>
    </source>
</reference>
<dbReference type="Pfam" id="PF01039">
    <property type="entry name" value="Carboxyl_trans"/>
    <property type="match status" value="1"/>
</dbReference>
<dbReference type="GO" id="GO:2001295">
    <property type="term" value="P:malonyl-CoA biosynthetic process"/>
    <property type="evidence" value="ECO:0007669"/>
    <property type="project" value="UniProtKB-UniPathway"/>
</dbReference>
<dbReference type="GO" id="GO:0046872">
    <property type="term" value="F:metal ion binding"/>
    <property type="evidence" value="ECO:0007669"/>
    <property type="project" value="InterPro"/>
</dbReference>
<keyword evidence="6 9" id="KW-0067">ATP-binding</keyword>
<dbReference type="PANTHER" id="PTHR48095:SF5">
    <property type="entry name" value="BLL7292 PROTEIN"/>
    <property type="match status" value="1"/>
</dbReference>
<comment type="pathway">
    <text evidence="2">Lipid metabolism; malonyl-CoA biosynthesis; malonyl-CoA from acetyl-CoA: step 1/1.</text>
</comment>
<organism evidence="15 16">
    <name type="scientific">Microbulbifer marinus</name>
    <dbReference type="NCBI Taxonomy" id="658218"/>
    <lineage>
        <taxon>Bacteria</taxon>
        <taxon>Pseudomonadati</taxon>
        <taxon>Pseudomonadota</taxon>
        <taxon>Gammaproteobacteria</taxon>
        <taxon>Cellvibrionales</taxon>
        <taxon>Microbulbiferaceae</taxon>
        <taxon>Microbulbifer</taxon>
    </lineage>
</organism>
<keyword evidence="4" id="KW-0436">Ligase</keyword>
<dbReference type="AlphaFoldDB" id="A0A1H3WQV8"/>
<evidence type="ECO:0000313" key="15">
    <source>
        <dbReference type="EMBL" id="SDZ89141.1"/>
    </source>
</evidence>
<dbReference type="GO" id="GO:0003989">
    <property type="term" value="F:acetyl-CoA carboxylase activity"/>
    <property type="evidence" value="ECO:0007669"/>
    <property type="project" value="UniProtKB-EC"/>
</dbReference>
<comment type="cofactor">
    <cofactor evidence="1">
        <name>biotin</name>
        <dbReference type="ChEBI" id="CHEBI:57586"/>
    </cofactor>
</comment>
<dbReference type="InterPro" id="IPR011761">
    <property type="entry name" value="ATP-grasp"/>
</dbReference>
<dbReference type="Pfam" id="PF02785">
    <property type="entry name" value="Biotin_carb_C"/>
    <property type="match status" value="1"/>
</dbReference>
<feature type="domain" description="CoA carboxyltransferase N-terminal" evidence="13">
    <location>
        <begin position="577"/>
        <end position="837"/>
    </location>
</feature>
<dbReference type="InterPro" id="IPR016185">
    <property type="entry name" value="PreATP-grasp_dom_sf"/>
</dbReference>
<dbReference type="InterPro" id="IPR011054">
    <property type="entry name" value="Rudment_hybrid_motif"/>
</dbReference>
<dbReference type="EC" id="6.4.1.2" evidence="3"/>
<protein>
    <recommendedName>
        <fullName evidence="3">acetyl-CoA carboxylase</fullName>
        <ecNumber evidence="3">6.4.1.2</ecNumber>
    </recommendedName>
</protein>
<dbReference type="InterPro" id="IPR005479">
    <property type="entry name" value="CPAse_ATP-bd"/>
</dbReference>
<dbReference type="InterPro" id="IPR029045">
    <property type="entry name" value="ClpP/crotonase-like_dom_sf"/>
</dbReference>
<dbReference type="InterPro" id="IPR000089">
    <property type="entry name" value="Biotin_lipoyl"/>
</dbReference>
<feature type="domain" description="Biotin carboxylation" evidence="12">
    <location>
        <begin position="1"/>
        <end position="445"/>
    </location>
</feature>
<dbReference type="SUPFAM" id="SSF51230">
    <property type="entry name" value="Single hybrid motif"/>
    <property type="match status" value="1"/>
</dbReference>
<dbReference type="InterPro" id="IPR005481">
    <property type="entry name" value="BC-like_N"/>
</dbReference>
<evidence type="ECO:0000256" key="4">
    <source>
        <dbReference type="ARBA" id="ARBA00022598"/>
    </source>
</evidence>
<feature type="domain" description="Lipoyl-binding" evidence="10">
    <location>
        <begin position="479"/>
        <end position="555"/>
    </location>
</feature>
<dbReference type="PROSITE" id="PS00188">
    <property type="entry name" value="BIOTIN"/>
    <property type="match status" value="1"/>
</dbReference>
<sequence length="1090" mass="117802">MERILIANRGEIAIRIIRAARQLGIETVAVCAKDDVNSLHFSYADQSCELPRQGAAAYLDQQALIDVAQKTGCTAVHPGYGFLSENADFARRCATAGIRFIGPAPEILDLFGSKVKALQLAGEIGVPVMPGTSEPTSLEAARAFAEEHGAVMLKALAGGGGRGMRVVLDPRELEEAYERCRSEALQAFGNGDLYVEKLLVKARHIEVQVVGDGSGKVCHLWERDCTVQRRHQKLLEIAPSPTLDSNLRDRILDAALSLASHVKYDNIGTFEFLVSDDSFWFMEANPRLQVEHTVTEEVTGVDLVQTQIRIASGFSLEDLGLQQSPALNGFAIQARVNLEEIAADGTTIPKAGLLRAFAPPSGPGIRVDTYGYSGYQTSLRYDSLIAKVIARGTDFLQAIGKVAGALGEFHIENIPTNMPLLRAVLGHPVFMNGDYSTSFISDYSNELQECIGSQTSITPPVTLHNDRDSSAPSEVATDLPEDYDPANAIFTPMEGFVLSVEVEVGDEVCQGDALMVIEAMKMEHLVRAEHDGVVTAICANTGEAIKDKSLLLVVEPSDSIERSASRRQTAADEEQDWSAEVEEINHRLQLAYEMGGPDKVAKQKAKGKLTARERIVALADEGSFTEIGALTGFSEYDENGNLISLQPANFIAGLASIAGQRVTLGVDDFTLRAGSGDSAIHEKQIFLENYAREMRLPVVRLLDGASGGGSVKLAMEKGFHYLPVNPGWDAVVENLSLVPVISACLGPTVGLGAARLVMSHFAIMVRGTSQVFSAGPPIVKGSTGEAVSAAELGGADVHADNGIVERIVDSEAEAFEAIRTLLSYLPRNVDELPARIECTDPVNRRDDRLLKAIPHNERKPYDVQVILQSIFDQGSLFTYAEYGGSTITALARLDGYPVGVLASNPFKGATMSVEGAQALTRFIDLCETFHLPIVSLTDQGGVSIGSAAEKLGTIRHGVRAISAVYQARVPQAEVILRRVFGVGGAGMVNRHRAAPCWSWPSGTWGSLPSKGGIEAAFNAHLNTVEDREAELERLNKEMENIASPFRTAEHFGVQNMIDPRDSRPLLCEWVKDAYYRLPQMLGKPAFGTRP</sequence>
<dbReference type="PROSITE" id="PS50975">
    <property type="entry name" value="ATP_GRASP"/>
    <property type="match status" value="1"/>
</dbReference>
<evidence type="ECO:0000256" key="1">
    <source>
        <dbReference type="ARBA" id="ARBA00001953"/>
    </source>
</evidence>
<evidence type="ECO:0000256" key="5">
    <source>
        <dbReference type="ARBA" id="ARBA00022741"/>
    </source>
</evidence>
<dbReference type="InterPro" id="IPR051602">
    <property type="entry name" value="ACC_Biotin_Carboxylase"/>
</dbReference>
<dbReference type="PROSITE" id="PS00867">
    <property type="entry name" value="CPSASE_2"/>
    <property type="match status" value="1"/>
</dbReference>
<feature type="domain" description="CoA carboxyltransferase C-terminal" evidence="14">
    <location>
        <begin position="841"/>
        <end position="1083"/>
    </location>
</feature>
<keyword evidence="7" id="KW-0092">Biotin</keyword>
<dbReference type="InterPro" id="IPR011053">
    <property type="entry name" value="Single_hybrid_motif"/>
</dbReference>
<dbReference type="Pfam" id="PF02786">
    <property type="entry name" value="CPSase_L_D2"/>
    <property type="match status" value="1"/>
</dbReference>
<dbReference type="FunFam" id="2.40.50.100:FF:000003">
    <property type="entry name" value="Acetyl-CoA carboxylase biotin carboxyl carrier protein"/>
    <property type="match status" value="1"/>
</dbReference>
<evidence type="ECO:0000256" key="6">
    <source>
        <dbReference type="ARBA" id="ARBA00022840"/>
    </source>
</evidence>
<dbReference type="PROSITE" id="PS50979">
    <property type="entry name" value="BC"/>
    <property type="match status" value="1"/>
</dbReference>
<evidence type="ECO:0000259" key="10">
    <source>
        <dbReference type="PROSITE" id="PS50968"/>
    </source>
</evidence>
<dbReference type="PROSITE" id="PS50980">
    <property type="entry name" value="COA_CT_NTER"/>
    <property type="match status" value="1"/>
</dbReference>
<dbReference type="GO" id="GO:0005524">
    <property type="term" value="F:ATP binding"/>
    <property type="evidence" value="ECO:0007669"/>
    <property type="project" value="UniProtKB-UniRule"/>
</dbReference>
<dbReference type="CDD" id="cd06850">
    <property type="entry name" value="biotinyl_domain"/>
    <property type="match status" value="1"/>
</dbReference>
<dbReference type="SUPFAM" id="SSF51246">
    <property type="entry name" value="Rudiment single hybrid motif"/>
    <property type="match status" value="1"/>
</dbReference>
<evidence type="ECO:0000256" key="2">
    <source>
        <dbReference type="ARBA" id="ARBA00004956"/>
    </source>
</evidence>
<keyword evidence="16" id="KW-1185">Reference proteome</keyword>
<evidence type="ECO:0000259" key="12">
    <source>
        <dbReference type="PROSITE" id="PS50979"/>
    </source>
</evidence>
<dbReference type="Pfam" id="PF00289">
    <property type="entry name" value="Biotin_carb_N"/>
    <property type="match status" value="1"/>
</dbReference>
<dbReference type="InterPro" id="IPR013815">
    <property type="entry name" value="ATP_grasp_subdomain_1"/>
</dbReference>
<dbReference type="EMBL" id="FNQO01000001">
    <property type="protein sequence ID" value="SDZ89141.1"/>
    <property type="molecule type" value="Genomic_DNA"/>
</dbReference>
<dbReference type="SUPFAM" id="SSF52440">
    <property type="entry name" value="PreATP-grasp domain"/>
    <property type="match status" value="1"/>
</dbReference>
<evidence type="ECO:0000256" key="3">
    <source>
        <dbReference type="ARBA" id="ARBA00013058"/>
    </source>
</evidence>
<dbReference type="Proteomes" id="UP000198658">
    <property type="component" value="Unassembled WGS sequence"/>
</dbReference>
<dbReference type="InterPro" id="IPR011764">
    <property type="entry name" value="Biotin_carboxylation_dom"/>
</dbReference>
<dbReference type="SUPFAM" id="SSF56059">
    <property type="entry name" value="Glutathione synthetase ATP-binding domain-like"/>
    <property type="match status" value="1"/>
</dbReference>
<dbReference type="InterPro" id="IPR034733">
    <property type="entry name" value="AcCoA_carboxyl_beta"/>
</dbReference>
<dbReference type="RefSeq" id="WP_091385796.1">
    <property type="nucleotide sequence ID" value="NZ_FNQO01000001.1"/>
</dbReference>